<sequence>MKKKERSKKDNDCLKVSPWSIFVEIYKPIFTDMFPNESKMEIYKHLVNKWEQFDDSDKKAYVDKANFKNRAVVRLNNIAHKKNKPDRKTVSPYSLFVAEKHQVLKNQQPEMSLIERTKLISQMWKGLTLDEKRPYMNMAKRKTRLMQKQSSGSENEDDFDGNEKD</sequence>
<name>A0A1J4L1A1_9EUKA</name>
<evidence type="ECO:0000313" key="6">
    <source>
        <dbReference type="Proteomes" id="UP000179807"/>
    </source>
</evidence>
<dbReference type="GO" id="GO:0003677">
    <property type="term" value="F:DNA binding"/>
    <property type="evidence" value="ECO:0007669"/>
    <property type="project" value="UniProtKB-UniRule"/>
</dbReference>
<gene>
    <name evidence="5" type="ORF">TRFO_41122</name>
</gene>
<dbReference type="EMBL" id="MLAK01000015">
    <property type="protein sequence ID" value="OHT17295.1"/>
    <property type="molecule type" value="Genomic_DNA"/>
</dbReference>
<protein>
    <submittedName>
        <fullName evidence="5">HMG box family protein</fullName>
    </submittedName>
</protein>
<dbReference type="PROSITE" id="PS50118">
    <property type="entry name" value="HMG_BOX_2"/>
    <property type="match status" value="1"/>
</dbReference>
<keyword evidence="1 2" id="KW-0238">DNA-binding</keyword>
<evidence type="ECO:0000256" key="1">
    <source>
        <dbReference type="ARBA" id="ARBA00023125"/>
    </source>
</evidence>
<organism evidence="5 6">
    <name type="scientific">Tritrichomonas foetus</name>
    <dbReference type="NCBI Taxonomy" id="1144522"/>
    <lineage>
        <taxon>Eukaryota</taxon>
        <taxon>Metamonada</taxon>
        <taxon>Parabasalia</taxon>
        <taxon>Tritrichomonadida</taxon>
        <taxon>Tritrichomonadidae</taxon>
        <taxon>Tritrichomonas</taxon>
    </lineage>
</organism>
<keyword evidence="6" id="KW-1185">Reference proteome</keyword>
<feature type="region of interest" description="Disordered" evidence="3">
    <location>
        <begin position="141"/>
        <end position="165"/>
    </location>
</feature>
<keyword evidence="2" id="KW-0539">Nucleus</keyword>
<feature type="DNA-binding region" description="HMG box" evidence="2">
    <location>
        <begin position="86"/>
        <end position="154"/>
    </location>
</feature>
<dbReference type="Proteomes" id="UP000179807">
    <property type="component" value="Unassembled WGS sequence"/>
</dbReference>
<dbReference type="GeneID" id="94848296"/>
<dbReference type="CDD" id="cd00084">
    <property type="entry name" value="HMG-box_SF"/>
    <property type="match status" value="1"/>
</dbReference>
<dbReference type="OrthoDB" id="1919336at2759"/>
<dbReference type="VEuPathDB" id="TrichDB:TRFO_41122"/>
<comment type="caution">
    <text evidence="5">The sequence shown here is derived from an EMBL/GenBank/DDBJ whole genome shotgun (WGS) entry which is preliminary data.</text>
</comment>
<evidence type="ECO:0000259" key="4">
    <source>
        <dbReference type="PROSITE" id="PS50118"/>
    </source>
</evidence>
<dbReference type="InterPro" id="IPR036910">
    <property type="entry name" value="HMG_box_dom_sf"/>
</dbReference>
<accession>A0A1J4L1A1</accession>
<dbReference type="GO" id="GO:0005634">
    <property type="term" value="C:nucleus"/>
    <property type="evidence" value="ECO:0007669"/>
    <property type="project" value="UniProtKB-UniRule"/>
</dbReference>
<dbReference type="SUPFAM" id="SSF47095">
    <property type="entry name" value="HMG-box"/>
    <property type="match status" value="2"/>
</dbReference>
<dbReference type="Pfam" id="PF00505">
    <property type="entry name" value="HMG_box"/>
    <property type="match status" value="1"/>
</dbReference>
<dbReference type="Gene3D" id="1.10.30.10">
    <property type="entry name" value="High mobility group box domain"/>
    <property type="match status" value="2"/>
</dbReference>
<proteinExistence type="predicted"/>
<dbReference type="PANTHER" id="PTHR48112">
    <property type="entry name" value="HIGH MOBILITY GROUP PROTEIN DSP1"/>
    <property type="match status" value="1"/>
</dbReference>
<reference evidence="5" key="1">
    <citation type="submission" date="2016-10" db="EMBL/GenBank/DDBJ databases">
        <authorList>
            <person name="Benchimol M."/>
            <person name="Almeida L.G."/>
            <person name="Vasconcelos A.T."/>
            <person name="Perreira-Neves A."/>
            <person name="Rosa I.A."/>
            <person name="Tasca T."/>
            <person name="Bogo M.R."/>
            <person name="de Souza W."/>
        </authorList>
    </citation>
    <scope>NUCLEOTIDE SEQUENCE [LARGE SCALE GENOMIC DNA]</scope>
    <source>
        <strain evidence="5">K</strain>
    </source>
</reference>
<dbReference type="InterPro" id="IPR009071">
    <property type="entry name" value="HMG_box_dom"/>
</dbReference>
<evidence type="ECO:0000313" key="5">
    <source>
        <dbReference type="EMBL" id="OHT17295.1"/>
    </source>
</evidence>
<feature type="domain" description="HMG box" evidence="4">
    <location>
        <begin position="86"/>
        <end position="154"/>
    </location>
</feature>
<evidence type="ECO:0000256" key="2">
    <source>
        <dbReference type="PROSITE-ProRule" id="PRU00267"/>
    </source>
</evidence>
<feature type="compositionally biased region" description="Acidic residues" evidence="3">
    <location>
        <begin position="154"/>
        <end position="165"/>
    </location>
</feature>
<dbReference type="SMART" id="SM00398">
    <property type="entry name" value="HMG"/>
    <property type="match status" value="1"/>
</dbReference>
<evidence type="ECO:0000256" key="3">
    <source>
        <dbReference type="SAM" id="MobiDB-lite"/>
    </source>
</evidence>
<dbReference type="AlphaFoldDB" id="A0A1J4L1A1"/>
<dbReference type="RefSeq" id="XP_068370431.1">
    <property type="nucleotide sequence ID" value="XM_068513592.1"/>
</dbReference>
<dbReference type="PANTHER" id="PTHR48112:SF22">
    <property type="entry name" value="MITOCHONDRIAL TRANSCRIPTION FACTOR A, ISOFORM B"/>
    <property type="match status" value="1"/>
</dbReference>
<dbReference type="InterPro" id="IPR050342">
    <property type="entry name" value="HMGB"/>
</dbReference>